<dbReference type="AlphaFoldDB" id="A0A3B6PGE7"/>
<dbReference type="EnsemblPlants" id="TraesCS6B02G083000.2">
    <property type="protein sequence ID" value="TraesCS6B02G083000.2"/>
    <property type="gene ID" value="TraesCS6B02G083000"/>
</dbReference>
<reference evidence="1" key="1">
    <citation type="submission" date="2018-08" db="EMBL/GenBank/DDBJ databases">
        <authorList>
            <person name="Rossello M."/>
        </authorList>
    </citation>
    <scope>NUCLEOTIDE SEQUENCE [LARGE SCALE GENOMIC DNA]</scope>
    <source>
        <strain evidence="1">cv. Chinese Spring</strain>
    </source>
</reference>
<keyword evidence="2" id="KW-1185">Reference proteome</keyword>
<dbReference type="PANTHER" id="PTHR33186">
    <property type="entry name" value="OS10G0136150 PROTEIN-RELATED"/>
    <property type="match status" value="1"/>
</dbReference>
<dbReference type="Gramene" id="TraesCS6B03G0197000.1">
    <property type="protein sequence ID" value="TraesCS6B03G0197000.1.CDS"/>
    <property type="gene ID" value="TraesCS6B03G0197000"/>
</dbReference>
<protein>
    <submittedName>
        <fullName evidence="1">Uncharacterized protein</fullName>
    </submittedName>
</protein>
<dbReference type="Gramene" id="TraesRN6B0100188200.1">
    <property type="protein sequence ID" value="TraesRN6B0100188200.1"/>
    <property type="gene ID" value="TraesRN6B0100188200"/>
</dbReference>
<reference evidence="1" key="2">
    <citation type="submission" date="2018-10" db="UniProtKB">
        <authorList>
            <consortium name="EnsemblPlants"/>
        </authorList>
    </citation>
    <scope>IDENTIFICATION</scope>
</reference>
<accession>A0A3B6PGE7</accession>
<proteinExistence type="predicted"/>
<evidence type="ECO:0000313" key="2">
    <source>
        <dbReference type="Proteomes" id="UP000019116"/>
    </source>
</evidence>
<evidence type="ECO:0000313" key="1">
    <source>
        <dbReference type="EnsemblPlants" id="TraesCS6B02G083000.2"/>
    </source>
</evidence>
<name>A0A3B6PGE7_WHEAT</name>
<dbReference type="Proteomes" id="UP000019116">
    <property type="component" value="Chromosome 6B"/>
</dbReference>
<organism evidence="1">
    <name type="scientific">Triticum aestivum</name>
    <name type="common">Wheat</name>
    <dbReference type="NCBI Taxonomy" id="4565"/>
    <lineage>
        <taxon>Eukaryota</taxon>
        <taxon>Viridiplantae</taxon>
        <taxon>Streptophyta</taxon>
        <taxon>Embryophyta</taxon>
        <taxon>Tracheophyta</taxon>
        <taxon>Spermatophyta</taxon>
        <taxon>Magnoliopsida</taxon>
        <taxon>Liliopsida</taxon>
        <taxon>Poales</taxon>
        <taxon>Poaceae</taxon>
        <taxon>BOP clade</taxon>
        <taxon>Pooideae</taxon>
        <taxon>Triticodae</taxon>
        <taxon>Triticeae</taxon>
        <taxon>Triticinae</taxon>
        <taxon>Triticum</taxon>
    </lineage>
</organism>
<sequence>MAVELVSSFYQASVPNFGRQGPIVEIDQLLHLEAEEMGTQMLLEFAEDNNAVLLWTIDGLVMLQLESLQFEKVLGTNIIAYYHSFESVCTAETGIGGGHDGADLLHNT</sequence>
<dbReference type="Gramene" id="TraesCS6B02G083000.2">
    <property type="protein sequence ID" value="TraesCS6B02G083000.2"/>
    <property type="gene ID" value="TraesCS6B02G083000"/>
</dbReference>
<dbReference type="PANTHER" id="PTHR33186:SF13">
    <property type="entry name" value="OS10G0138300 PROTEIN"/>
    <property type="match status" value="1"/>
</dbReference>